<comment type="catalytic activity">
    <reaction evidence="1 8">
        <text>3-dehydroquinate = 3-dehydroshikimate + H2O</text>
        <dbReference type="Rhea" id="RHEA:21096"/>
        <dbReference type="ChEBI" id="CHEBI:15377"/>
        <dbReference type="ChEBI" id="CHEBI:16630"/>
        <dbReference type="ChEBI" id="CHEBI:32364"/>
        <dbReference type="EC" id="4.2.1.10"/>
    </reaction>
</comment>
<evidence type="ECO:0000256" key="10">
    <source>
        <dbReference type="PIRSR" id="PIRSR001399-3"/>
    </source>
</evidence>
<keyword evidence="7 8" id="KW-0456">Lyase</keyword>
<reference evidence="11 13" key="3">
    <citation type="submission" date="2017-02" db="EMBL/GenBank/DDBJ databases">
        <title>Draft genome sequence of Streptomyces phaeoluteigriseus type strain DSM41896.</title>
        <authorList>
            <person name="Salih T.S."/>
            <person name="Algora Gallardo L."/>
            <person name="Melo Santos T."/>
            <person name="Filgueira Martinez S."/>
            <person name="Herron P.R."/>
        </authorList>
    </citation>
    <scope>NUCLEOTIDE SEQUENCE [LARGE SCALE GENOMIC DNA]</scope>
    <source>
        <strain evidence="11 13">DSM 41896</strain>
    </source>
</reference>
<dbReference type="SUPFAM" id="SSF52304">
    <property type="entry name" value="Type II 3-dehydroquinate dehydratase"/>
    <property type="match status" value="1"/>
</dbReference>
<dbReference type="HAMAP" id="MF_00169">
    <property type="entry name" value="AroQ"/>
    <property type="match status" value="1"/>
</dbReference>
<evidence type="ECO:0000256" key="3">
    <source>
        <dbReference type="ARBA" id="ARBA00011037"/>
    </source>
</evidence>
<feature type="binding site" evidence="8">
    <location>
        <position position="92"/>
    </location>
    <ligand>
        <name>substrate</name>
    </ligand>
</feature>
<dbReference type="InterPro" id="IPR001874">
    <property type="entry name" value="DHquinase_II"/>
</dbReference>
<evidence type="ECO:0000256" key="7">
    <source>
        <dbReference type="ARBA" id="ARBA00023239"/>
    </source>
</evidence>
<dbReference type="CDD" id="cd00466">
    <property type="entry name" value="DHQase_II"/>
    <property type="match status" value="1"/>
</dbReference>
<feature type="site" description="Transition state stabilizer" evidence="8 10">
    <location>
        <position position="24"/>
    </location>
</feature>
<dbReference type="EC" id="4.2.1.10" evidence="5 8"/>
<proteinExistence type="inferred from homology"/>
<feature type="binding site" evidence="8">
    <location>
        <position position="116"/>
    </location>
    <ligand>
        <name>substrate</name>
    </ligand>
</feature>
<dbReference type="RefSeq" id="WP_073491448.1">
    <property type="nucleotide sequence ID" value="NZ_CP099468.1"/>
</dbReference>
<feature type="active site" description="Proton acceptor" evidence="8 9">
    <location>
        <position position="29"/>
    </location>
</feature>
<dbReference type="Gene3D" id="3.40.50.9100">
    <property type="entry name" value="Dehydroquinase, class II"/>
    <property type="match status" value="1"/>
</dbReference>
<keyword evidence="14" id="KW-1185">Reference proteome</keyword>
<feature type="active site" description="Proton donor" evidence="8 9">
    <location>
        <position position="105"/>
    </location>
</feature>
<dbReference type="PANTHER" id="PTHR21272">
    <property type="entry name" value="CATABOLIC 3-DEHYDROQUINASE"/>
    <property type="match status" value="1"/>
</dbReference>
<evidence type="ECO:0000313" key="14">
    <source>
        <dbReference type="Proteomes" id="UP001056374"/>
    </source>
</evidence>
<evidence type="ECO:0000256" key="8">
    <source>
        <dbReference type="HAMAP-Rule" id="MF_00169"/>
    </source>
</evidence>
<accession>A0A1V6MHS9</accession>
<reference evidence="11" key="1">
    <citation type="submission" date="2016-11" db="EMBL/GenBank/DDBJ databases">
        <authorList>
            <person name="Jaros S."/>
            <person name="Januszkiewicz K."/>
            <person name="Wedrychowicz H."/>
        </authorList>
    </citation>
    <scope>NUCLEOTIDE SEQUENCE [LARGE SCALE GENOMIC DNA]</scope>
    <source>
        <strain evidence="11">DSM 41896</strain>
    </source>
</reference>
<evidence type="ECO:0000313" key="12">
    <source>
        <dbReference type="EMBL" id="USQ86282.1"/>
    </source>
</evidence>
<dbReference type="InterPro" id="IPR018509">
    <property type="entry name" value="DHquinase_II_CS"/>
</dbReference>
<dbReference type="GO" id="GO:0003855">
    <property type="term" value="F:3-dehydroquinate dehydratase activity"/>
    <property type="evidence" value="ECO:0007669"/>
    <property type="project" value="UniProtKB-UniRule"/>
</dbReference>
<dbReference type="InterPro" id="IPR036441">
    <property type="entry name" value="DHquinase_II_sf"/>
</dbReference>
<dbReference type="Proteomes" id="UP001056374">
    <property type="component" value="Chromosome"/>
</dbReference>
<evidence type="ECO:0000256" key="1">
    <source>
        <dbReference type="ARBA" id="ARBA00001864"/>
    </source>
</evidence>
<evidence type="ECO:0000256" key="5">
    <source>
        <dbReference type="ARBA" id="ARBA00012060"/>
    </source>
</evidence>
<name>A0A1V6MHS9_9ACTN</name>
<evidence type="ECO:0000313" key="11">
    <source>
        <dbReference type="EMBL" id="OQD52030.1"/>
    </source>
</evidence>
<gene>
    <name evidence="8" type="primary">aroQ</name>
    <name evidence="11" type="ORF">BM536_035925</name>
    <name evidence="12" type="ORF">NFX46_22790</name>
</gene>
<keyword evidence="6 8" id="KW-0057">Aromatic amino acid biosynthesis</keyword>
<dbReference type="Proteomes" id="UP000184286">
    <property type="component" value="Unassembled WGS sequence"/>
</dbReference>
<dbReference type="NCBIfam" id="NF003807">
    <property type="entry name" value="PRK05395.1-4"/>
    <property type="match status" value="1"/>
</dbReference>
<dbReference type="Pfam" id="PF01220">
    <property type="entry name" value="DHquinase_II"/>
    <property type="match status" value="1"/>
</dbReference>
<reference evidence="12" key="4">
    <citation type="submission" date="2022-06" db="EMBL/GenBank/DDBJ databases">
        <title>Complete genome sequence of soil microorganisms Streptomyces sp. Qhu-M197 isolated from Alpine meadows habitats on the Tibetan Plateau.</title>
        <authorList>
            <person name="Zhang B."/>
            <person name="Xiang X."/>
            <person name="Fan J."/>
        </authorList>
    </citation>
    <scope>NUCLEOTIDE SEQUENCE</scope>
    <source>
        <strain evidence="12">Qhu-M197</strain>
    </source>
</reference>
<reference evidence="13" key="2">
    <citation type="submission" date="2016-11" db="EMBL/GenBank/DDBJ databases">
        <authorList>
            <person name="Schniete J.K."/>
            <person name="Salih T."/>
            <person name="Algora Gallardo L."/>
            <person name="Martinez Fernandez S."/>
            <person name="Herron P.R."/>
        </authorList>
    </citation>
    <scope>NUCLEOTIDE SEQUENCE [LARGE SCALE GENOMIC DNA]</scope>
    <source>
        <strain evidence="13">DSM 41896</strain>
    </source>
</reference>
<evidence type="ECO:0000256" key="4">
    <source>
        <dbReference type="ARBA" id="ARBA00011193"/>
    </source>
</evidence>
<dbReference type="PIRSF" id="PIRSF001399">
    <property type="entry name" value="DHquinase_II"/>
    <property type="match status" value="1"/>
</dbReference>
<comment type="subunit">
    <text evidence="4 8">Homododecamer.</text>
</comment>
<comment type="function">
    <text evidence="8">Catalyzes a trans-dehydration via an enolate intermediate.</text>
</comment>
<dbReference type="AlphaFoldDB" id="A0A1V6MHS9"/>
<evidence type="ECO:0000256" key="2">
    <source>
        <dbReference type="ARBA" id="ARBA00004902"/>
    </source>
</evidence>
<dbReference type="EMBL" id="MPOH02000022">
    <property type="protein sequence ID" value="OQD52030.1"/>
    <property type="molecule type" value="Genomic_DNA"/>
</dbReference>
<protein>
    <recommendedName>
        <fullName evidence="5 8">3-dehydroquinate dehydratase</fullName>
        <shortName evidence="8">3-dehydroquinase</shortName>
        <ecNumber evidence="5 8">4.2.1.10</ecNumber>
    </recommendedName>
    <alternativeName>
        <fullName evidence="8">Type II DHQase</fullName>
    </alternativeName>
</protein>
<dbReference type="PANTHER" id="PTHR21272:SF3">
    <property type="entry name" value="CATABOLIC 3-DEHYDROQUINASE"/>
    <property type="match status" value="1"/>
</dbReference>
<comment type="similarity">
    <text evidence="3 8">Belongs to the type-II 3-dehydroquinase family.</text>
</comment>
<comment type="pathway">
    <text evidence="2 8">Metabolic intermediate biosynthesis; chorismate biosynthesis; chorismate from D-erythrose 4-phosphate and phosphoenolpyruvate: step 3/7.</text>
</comment>
<evidence type="ECO:0000256" key="6">
    <source>
        <dbReference type="ARBA" id="ARBA00023141"/>
    </source>
</evidence>
<comment type="caution">
    <text evidence="8">Lacks conserved residue(s) required for the propagation of feature annotation.</text>
</comment>
<sequence length="157" mass="16697">MTTASTSRDLLLLNGPNLGTLGTREPGVYGTTTLAEVEEAVALRLARAGYGLRCEQHDGEGELIRALHKHRDTAAAIVNPGALMIAGWSLRDALADYPAPWAEVHISNVWARESFRHNSVVSPLAVGVIAGFGTHGYELAADALVRRLETAGEGTAR</sequence>
<dbReference type="OrthoDB" id="9790793at2"/>
<feature type="binding site" evidence="8">
    <location>
        <begin position="106"/>
        <end position="107"/>
    </location>
    <ligand>
        <name>substrate</name>
    </ligand>
</feature>
<evidence type="ECO:0000313" key="13">
    <source>
        <dbReference type="Proteomes" id="UP000184286"/>
    </source>
</evidence>
<dbReference type="GO" id="GO:0019631">
    <property type="term" value="P:quinate catabolic process"/>
    <property type="evidence" value="ECO:0007669"/>
    <property type="project" value="TreeGrafter"/>
</dbReference>
<dbReference type="EMBL" id="CP099468">
    <property type="protein sequence ID" value="USQ86282.1"/>
    <property type="molecule type" value="Genomic_DNA"/>
</dbReference>
<dbReference type="GO" id="GO:0009073">
    <property type="term" value="P:aromatic amino acid family biosynthetic process"/>
    <property type="evidence" value="ECO:0007669"/>
    <property type="project" value="UniProtKB-KW"/>
</dbReference>
<evidence type="ECO:0000256" key="9">
    <source>
        <dbReference type="PIRSR" id="PIRSR001399-1"/>
    </source>
</evidence>
<organism evidence="11 13">
    <name type="scientific">Streptomyces phaeoluteigriseus</name>
    <dbReference type="NCBI Taxonomy" id="114686"/>
    <lineage>
        <taxon>Bacteria</taxon>
        <taxon>Bacillati</taxon>
        <taxon>Actinomycetota</taxon>
        <taxon>Actinomycetes</taxon>
        <taxon>Kitasatosporales</taxon>
        <taxon>Streptomycetaceae</taxon>
        <taxon>Streptomyces</taxon>
        <taxon>Streptomyces aurantiacus group</taxon>
    </lineage>
</organism>
<dbReference type="STRING" id="114686.BM536_035925"/>
<dbReference type="GO" id="GO:0009423">
    <property type="term" value="P:chorismate biosynthetic process"/>
    <property type="evidence" value="ECO:0007669"/>
    <property type="project" value="UniProtKB-UniRule"/>
</dbReference>
<dbReference type="UniPathway" id="UPA00053">
    <property type="reaction ID" value="UER00086"/>
</dbReference>
<dbReference type="GO" id="GO:0008652">
    <property type="term" value="P:amino acid biosynthetic process"/>
    <property type="evidence" value="ECO:0007669"/>
    <property type="project" value="UniProtKB-KW"/>
</dbReference>
<feature type="binding site" evidence="8">
    <location>
        <position position="79"/>
    </location>
    <ligand>
        <name>substrate</name>
    </ligand>
</feature>
<dbReference type="PROSITE" id="PS01029">
    <property type="entry name" value="DEHYDROQUINASE_II"/>
    <property type="match status" value="1"/>
</dbReference>
<keyword evidence="8" id="KW-0028">Amino-acid biosynthesis</keyword>